<dbReference type="PANTHER" id="PTHR31901:SF7">
    <property type="entry name" value="INDOLE-3-ACETIC ACID-AMIDO SYNTHETASE GH3.2-RELATED"/>
    <property type="match status" value="1"/>
</dbReference>
<dbReference type="PANTHER" id="PTHR31901">
    <property type="entry name" value="GH3 DOMAIN-CONTAINING PROTEIN"/>
    <property type="match status" value="1"/>
</dbReference>
<sequence>MDIGSTLPKPQLGPPACEKHAKALQFIEEVTRNAESVQQKVLEEILSANAETEYLRRFRLSGSIDRDTFKSNVPVVTYEELQSEIQRIVEGDRSPSCPFIPSPSSSLGGQRKLIPTTKVEMDRRDILTNLRMPVMSL</sequence>
<keyword evidence="2" id="KW-1185">Reference proteome</keyword>
<dbReference type="GO" id="GO:0005737">
    <property type="term" value="C:cytoplasm"/>
    <property type="evidence" value="ECO:0007669"/>
    <property type="project" value="TreeGrafter"/>
</dbReference>
<dbReference type="AlphaFoldDB" id="A0A6A4LJ15"/>
<dbReference type="InterPro" id="IPR004993">
    <property type="entry name" value="GH3"/>
</dbReference>
<name>A0A6A4LJ15_9ERIC</name>
<proteinExistence type="predicted"/>
<evidence type="ECO:0000313" key="2">
    <source>
        <dbReference type="Proteomes" id="UP000428333"/>
    </source>
</evidence>
<dbReference type="Proteomes" id="UP000428333">
    <property type="component" value="Linkage Group LG04"/>
</dbReference>
<gene>
    <name evidence="1" type="ORF">C3L33_07424</name>
</gene>
<reference evidence="1 2" key="1">
    <citation type="journal article" date="2019" name="Genome Biol. Evol.">
        <title>The Rhododendron genome and chromosomal organization provide insight into shared whole-genome duplications across the heath family (Ericaceae).</title>
        <authorList>
            <person name="Soza V.L."/>
            <person name="Lindsley D."/>
            <person name="Waalkes A."/>
            <person name="Ramage E."/>
            <person name="Patwardhan R.P."/>
            <person name="Burton J.N."/>
            <person name="Adey A."/>
            <person name="Kumar A."/>
            <person name="Qiu R."/>
            <person name="Shendure J."/>
            <person name="Hall B."/>
        </authorList>
    </citation>
    <scope>NUCLEOTIDE SEQUENCE [LARGE SCALE GENOMIC DNA]</scope>
    <source>
        <strain evidence="1">RSF 1966-606</strain>
    </source>
</reference>
<comment type="caution">
    <text evidence="1">The sequence shown here is derived from an EMBL/GenBank/DDBJ whole genome shotgun (WGS) entry which is preliminary data.</text>
</comment>
<dbReference type="EMBL" id="QEFC01001001">
    <property type="protein sequence ID" value="KAE9460676.1"/>
    <property type="molecule type" value="Genomic_DNA"/>
</dbReference>
<feature type="non-terminal residue" evidence="1">
    <location>
        <position position="1"/>
    </location>
</feature>
<protein>
    <submittedName>
        <fullName evidence="1">Uncharacterized protein</fullName>
    </submittedName>
</protein>
<evidence type="ECO:0000313" key="1">
    <source>
        <dbReference type="EMBL" id="KAE9460676.1"/>
    </source>
</evidence>
<dbReference type="GO" id="GO:0016881">
    <property type="term" value="F:acid-amino acid ligase activity"/>
    <property type="evidence" value="ECO:0007669"/>
    <property type="project" value="TreeGrafter"/>
</dbReference>
<accession>A0A6A4LJ15</accession>
<dbReference type="OrthoDB" id="1915431at2759"/>
<dbReference type="Pfam" id="PF03321">
    <property type="entry name" value="GH3"/>
    <property type="match status" value="1"/>
</dbReference>
<organism evidence="1 2">
    <name type="scientific">Rhododendron williamsianum</name>
    <dbReference type="NCBI Taxonomy" id="262921"/>
    <lineage>
        <taxon>Eukaryota</taxon>
        <taxon>Viridiplantae</taxon>
        <taxon>Streptophyta</taxon>
        <taxon>Embryophyta</taxon>
        <taxon>Tracheophyta</taxon>
        <taxon>Spermatophyta</taxon>
        <taxon>Magnoliopsida</taxon>
        <taxon>eudicotyledons</taxon>
        <taxon>Gunneridae</taxon>
        <taxon>Pentapetalae</taxon>
        <taxon>asterids</taxon>
        <taxon>Ericales</taxon>
        <taxon>Ericaceae</taxon>
        <taxon>Ericoideae</taxon>
        <taxon>Rhodoreae</taxon>
        <taxon>Rhododendron</taxon>
    </lineage>
</organism>